<keyword evidence="16" id="KW-1185">Reference proteome</keyword>
<evidence type="ECO:0000256" key="1">
    <source>
        <dbReference type="ARBA" id="ARBA00004430"/>
    </source>
</evidence>
<evidence type="ECO:0000313" key="15">
    <source>
        <dbReference type="EMBL" id="CAD7694948.1"/>
    </source>
</evidence>
<dbReference type="Pfam" id="PF17755">
    <property type="entry name" value="UvrA_DNA-bind"/>
    <property type="match status" value="1"/>
</dbReference>
<evidence type="ECO:0000256" key="10">
    <source>
        <dbReference type="ARBA" id="ARBA00022840"/>
    </source>
</evidence>
<dbReference type="PROSITE" id="PS50893">
    <property type="entry name" value="ABC_TRANSPORTER_2"/>
    <property type="match status" value="1"/>
</dbReference>
<dbReference type="GO" id="GO:0003677">
    <property type="term" value="F:DNA binding"/>
    <property type="evidence" value="ECO:0007669"/>
    <property type="project" value="UniProtKB-KW"/>
</dbReference>
<dbReference type="GO" id="GO:0004518">
    <property type="term" value="F:nuclease activity"/>
    <property type="evidence" value="ECO:0007669"/>
    <property type="project" value="UniProtKB-KW"/>
</dbReference>
<name>A0A8S1IKC5_9CHLO</name>
<evidence type="ECO:0000256" key="9">
    <source>
        <dbReference type="ARBA" id="ARBA00022833"/>
    </source>
</evidence>
<dbReference type="InterPro" id="IPR041552">
    <property type="entry name" value="UvrA_DNA-bd"/>
</dbReference>
<evidence type="ECO:0000256" key="8">
    <source>
        <dbReference type="ARBA" id="ARBA00022771"/>
    </source>
</evidence>
<dbReference type="NCBIfam" id="TIGR00630">
    <property type="entry name" value="uvra"/>
    <property type="match status" value="1"/>
</dbReference>
<dbReference type="InterPro" id="IPR017871">
    <property type="entry name" value="ABC_transporter-like_CS"/>
</dbReference>
<dbReference type="Gene3D" id="3.80.10.10">
    <property type="entry name" value="Ribonuclease Inhibitor"/>
    <property type="match status" value="1"/>
</dbReference>
<dbReference type="GO" id="GO:0005930">
    <property type="term" value="C:axoneme"/>
    <property type="evidence" value="ECO:0007669"/>
    <property type="project" value="UniProtKB-SubCell"/>
</dbReference>
<keyword evidence="12" id="KW-0238">DNA-binding</keyword>
<accession>A0A8S1IKC5</accession>
<evidence type="ECO:0000256" key="2">
    <source>
        <dbReference type="ARBA" id="ARBA00022490"/>
    </source>
</evidence>
<dbReference type="InterPro" id="IPR041102">
    <property type="entry name" value="UvrA_inter"/>
</dbReference>
<keyword evidence="13" id="KW-0234">DNA repair</keyword>
<dbReference type="PANTHER" id="PTHR43152">
    <property type="entry name" value="UVRABC SYSTEM PROTEIN A"/>
    <property type="match status" value="1"/>
</dbReference>
<reference evidence="15" key="1">
    <citation type="submission" date="2020-12" db="EMBL/GenBank/DDBJ databases">
        <authorList>
            <person name="Iha C."/>
        </authorList>
    </citation>
    <scope>NUCLEOTIDE SEQUENCE</scope>
</reference>
<evidence type="ECO:0000256" key="13">
    <source>
        <dbReference type="ARBA" id="ARBA00023204"/>
    </source>
</evidence>
<keyword evidence="4" id="KW-0677">Repeat</keyword>
<proteinExistence type="predicted"/>
<keyword evidence="11" id="KW-0267">Excision nuclease</keyword>
<gene>
    <name evidence="15" type="ORF">OSTQU699_LOCUS309</name>
</gene>
<keyword evidence="10" id="KW-0067">ATP-binding</keyword>
<dbReference type="GO" id="GO:0005524">
    <property type="term" value="F:ATP binding"/>
    <property type="evidence" value="ECO:0007669"/>
    <property type="project" value="UniProtKB-KW"/>
</dbReference>
<keyword evidence="6" id="KW-0227">DNA damage</keyword>
<dbReference type="Gene3D" id="3.40.50.300">
    <property type="entry name" value="P-loop containing nucleotide triphosphate hydrolases"/>
    <property type="match status" value="3"/>
</dbReference>
<evidence type="ECO:0000256" key="7">
    <source>
        <dbReference type="ARBA" id="ARBA00022769"/>
    </source>
</evidence>
<protein>
    <recommendedName>
        <fullName evidence="14">ABC transporter domain-containing protein</fullName>
    </recommendedName>
</protein>
<evidence type="ECO:0000313" key="16">
    <source>
        <dbReference type="Proteomes" id="UP000708148"/>
    </source>
</evidence>
<evidence type="ECO:0000256" key="4">
    <source>
        <dbReference type="ARBA" id="ARBA00022737"/>
    </source>
</evidence>
<dbReference type="PANTHER" id="PTHR43152:SF3">
    <property type="entry name" value="UVRABC SYSTEM PROTEIN A"/>
    <property type="match status" value="1"/>
</dbReference>
<evidence type="ECO:0000256" key="12">
    <source>
        <dbReference type="ARBA" id="ARBA00023125"/>
    </source>
</evidence>
<evidence type="ECO:0000259" key="14">
    <source>
        <dbReference type="PROSITE" id="PS50893"/>
    </source>
</evidence>
<dbReference type="GO" id="GO:0008270">
    <property type="term" value="F:zinc ion binding"/>
    <property type="evidence" value="ECO:0007669"/>
    <property type="project" value="UniProtKB-KW"/>
</dbReference>
<dbReference type="InterPro" id="IPR027417">
    <property type="entry name" value="P-loop_NTPase"/>
</dbReference>
<dbReference type="SUPFAM" id="SSF52047">
    <property type="entry name" value="RNI-like"/>
    <property type="match status" value="1"/>
</dbReference>
<feature type="domain" description="ABC transporter" evidence="14">
    <location>
        <begin position="1203"/>
        <end position="1532"/>
    </location>
</feature>
<dbReference type="GO" id="GO:0016887">
    <property type="term" value="F:ATP hydrolysis activity"/>
    <property type="evidence" value="ECO:0007669"/>
    <property type="project" value="InterPro"/>
</dbReference>
<keyword evidence="3" id="KW-0479">Metal-binding</keyword>
<dbReference type="Gene3D" id="1.20.1580.10">
    <property type="entry name" value="ABC transporter ATPase like domain"/>
    <property type="match status" value="3"/>
</dbReference>
<dbReference type="PROSITE" id="PS00211">
    <property type="entry name" value="ABC_TRANSPORTER_1"/>
    <property type="match status" value="2"/>
</dbReference>
<sequence length="1537" mass="171296">MLEEGKPENQLRQYIRGHAARWRSRSPGHFAPSDDSWREQWLQELTVSKHLAHRALSENPVWSPCVVGLDLGGAGESSAELFAKSPLREHVTWLRYTYGYRPMKPLLDALSETCLRAMTLERVSAGPSLIRAIVEYGELEHLSIDYGTRADISALANLKQGKLRSLDLYRVTTQGFEDLIDTPVLTGLERLQLSQVRLTWRTASGMFKSSAVSNITRLILSGCLLEDHDMHIFGARSGLSGLRTLDLSGGKTGVNTPAKNRITSAGLDELLEGPIWPKIERVNLSDNKLRTAGGESLFTTPAPNLVELNLNKCHLTDTAFKQLGEKDDWPLLKKLDLSDNKFTEKSLEQILYSPALQNLEELDISDNLVRERLDERLEEAFASGALPRLKKLVMRHAFFDPESDLPNVEVYLVSLALFISGALPGCYNRQLARAAEDLEESGYDKPRSFEYKLLGQRTAEGELEVVVVEEGRLDFPPPECTSITLSGGREIQGGEKHWHCLSTIEGEGPESSRNTWPYGESIYSIYIDPDTGEPDQVVLELRKYAGKPPEKGSISTLLWCDHLLEFEGAPARGGDTICRDESRQSTFESVKLEVTEAIVVRGAREHNLKNLDVTLPKRSLIVFTGPSGSGKSSLAFDTIYAEGRRRYVESLSTYARQFLGQMEKPDFDQIIGLSPTISIEQKTTSNNPRSTVGTITEIYDHMRVLWSKLGEQRCHQCGSPVSSMKAEAIVDEILTLPEKTRLMILSPQVRNRKGEFKDLFDKMRKQGFVRARIDGEIEELDQVTKLRKTYKHDIDIVVDRLIVKKDAAKRIDESVRLALRHGEGGCIVLTSPKEGEPEEQLYSTQRTCLNCKIAFPELTHQSFSFNTPTGQCPSCRGLGMQEQMDPDVLVIEPERSVLDGAIEALGPNPKSEEGKKFAYKKEVKPIWKELIEVAEKMDLPINQPWQDIKQEDRNYILYGSTRGRRKHPRGFKGVVHELESVLSNARKSATRDFFKEFLTRQTCDSCEGGRLRPESAAVVFEGARITDLCLESIDRSRAFFDEVELEGDALLIGGELLKELKDRLRFLENVGLQYLDLHRTADTLSGGEAQRIRLASQLGSELSGILYVLDEPSIGLHQRDNQQLLETLQDLRDRGNSVLVVEHDRDTMEVADYIVDFGPGAGKKGGDIVASGSFEQICDSHGTITGDYLAGRKEIPIPAQRRPNDGDAFIIKGASAHNLQGVDVRIPKGCFVCVTGVSGAGKSTLVNDILYPAIARHVYHKHRTVGAHESIEGLDLFDKVIEIDQKPIGRTPRSNPATYTKVFDHIRTSFANLPESKMYGFDKGRFSFNVAGGRCEECKGDGAKKIEMSFLADVYVPCEVCLGKRFNDTTLRVTYKGHSVSDVLDMTIAEAYELFEAHPKISRILQTLLDVGLDYLHLGQPSPTLSGGEAQRIKLSRELAKIATGDTLYILDEPSTGLHFEDIHKLLKVVDRLVDAGNTVVMIEHNLDIIKYADYLIDLGPEGGDKGGELIAVGTPEEVAKVKGSYTGKFLAKELAR</sequence>
<evidence type="ECO:0000256" key="6">
    <source>
        <dbReference type="ARBA" id="ARBA00022763"/>
    </source>
</evidence>
<comment type="subcellular location">
    <subcellularLocation>
        <location evidence="1">Cytoplasm</location>
        <location evidence="1">Cytoskeleton</location>
        <location evidence="1">Cilium axoneme</location>
    </subcellularLocation>
</comment>
<dbReference type="InterPro" id="IPR032675">
    <property type="entry name" value="LRR_dom_sf"/>
</dbReference>
<dbReference type="Pfam" id="PF17760">
    <property type="entry name" value="UvrA_inter"/>
    <property type="match status" value="1"/>
</dbReference>
<evidence type="ECO:0000256" key="11">
    <source>
        <dbReference type="ARBA" id="ARBA00022881"/>
    </source>
</evidence>
<keyword evidence="5" id="KW-0547">Nucleotide-binding</keyword>
<keyword evidence="7" id="KW-0228">DNA excision</keyword>
<organism evidence="15 16">
    <name type="scientific">Ostreobium quekettii</name>
    <dbReference type="NCBI Taxonomy" id="121088"/>
    <lineage>
        <taxon>Eukaryota</taxon>
        <taxon>Viridiplantae</taxon>
        <taxon>Chlorophyta</taxon>
        <taxon>core chlorophytes</taxon>
        <taxon>Ulvophyceae</taxon>
        <taxon>TCBD clade</taxon>
        <taxon>Bryopsidales</taxon>
        <taxon>Ostreobineae</taxon>
        <taxon>Ostreobiaceae</taxon>
        <taxon>Ostreobium</taxon>
    </lineage>
</organism>
<dbReference type="OrthoDB" id="5573486at2759"/>
<dbReference type="GO" id="GO:0006289">
    <property type="term" value="P:nucleotide-excision repair"/>
    <property type="evidence" value="ECO:0007669"/>
    <property type="project" value="InterPro"/>
</dbReference>
<dbReference type="Gene3D" id="1.10.8.280">
    <property type="entry name" value="ABC transporter ATPase domain-like"/>
    <property type="match status" value="1"/>
</dbReference>
<dbReference type="EMBL" id="CAJHUC010000286">
    <property type="protein sequence ID" value="CAD7694948.1"/>
    <property type="molecule type" value="Genomic_DNA"/>
</dbReference>
<evidence type="ECO:0000256" key="5">
    <source>
        <dbReference type="ARBA" id="ARBA00022741"/>
    </source>
</evidence>
<dbReference type="Proteomes" id="UP000708148">
    <property type="component" value="Unassembled WGS sequence"/>
</dbReference>
<dbReference type="CDD" id="cd03271">
    <property type="entry name" value="ABC_UvrA_II"/>
    <property type="match status" value="1"/>
</dbReference>
<comment type="caution">
    <text evidence="15">The sequence shown here is derived from an EMBL/GenBank/DDBJ whole genome shotgun (WGS) entry which is preliminary data.</text>
</comment>
<keyword evidence="8" id="KW-0863">Zinc-finger</keyword>
<dbReference type="Gene3D" id="3.30.190.20">
    <property type="match status" value="1"/>
</dbReference>
<keyword evidence="2" id="KW-0963">Cytoplasm</keyword>
<dbReference type="GO" id="GO:0009380">
    <property type="term" value="C:excinuclease repair complex"/>
    <property type="evidence" value="ECO:0007669"/>
    <property type="project" value="InterPro"/>
</dbReference>
<evidence type="ECO:0000256" key="3">
    <source>
        <dbReference type="ARBA" id="ARBA00022723"/>
    </source>
</evidence>
<dbReference type="InterPro" id="IPR004602">
    <property type="entry name" value="UvrA"/>
</dbReference>
<dbReference type="SUPFAM" id="SSF52540">
    <property type="entry name" value="P-loop containing nucleoside triphosphate hydrolases"/>
    <property type="match status" value="2"/>
</dbReference>
<keyword evidence="9" id="KW-0862">Zinc</keyword>
<dbReference type="InterPro" id="IPR003439">
    <property type="entry name" value="ABC_transporter-like_ATP-bd"/>
</dbReference>
<dbReference type="NCBIfam" id="NF001503">
    <property type="entry name" value="PRK00349.1"/>
    <property type="match status" value="1"/>
</dbReference>